<feature type="repeat" description="PPR" evidence="2">
    <location>
        <begin position="288"/>
        <end position="322"/>
    </location>
</feature>
<organism evidence="3 4">
    <name type="scientific">Olea europaea subsp. europaea</name>
    <dbReference type="NCBI Taxonomy" id="158383"/>
    <lineage>
        <taxon>Eukaryota</taxon>
        <taxon>Viridiplantae</taxon>
        <taxon>Streptophyta</taxon>
        <taxon>Embryophyta</taxon>
        <taxon>Tracheophyta</taxon>
        <taxon>Spermatophyta</taxon>
        <taxon>Magnoliopsida</taxon>
        <taxon>eudicotyledons</taxon>
        <taxon>Gunneridae</taxon>
        <taxon>Pentapetalae</taxon>
        <taxon>asterids</taxon>
        <taxon>lamiids</taxon>
        <taxon>Lamiales</taxon>
        <taxon>Oleaceae</taxon>
        <taxon>Oleeae</taxon>
        <taxon>Olea</taxon>
    </lineage>
</organism>
<proteinExistence type="predicted"/>
<gene>
    <name evidence="3" type="ORF">OLEA9_A110979</name>
</gene>
<dbReference type="Pfam" id="PF20431">
    <property type="entry name" value="E_motif"/>
    <property type="match status" value="1"/>
</dbReference>
<feature type="repeat" description="PPR" evidence="2">
    <location>
        <begin position="431"/>
        <end position="465"/>
    </location>
</feature>
<dbReference type="Pfam" id="PF01535">
    <property type="entry name" value="PPR"/>
    <property type="match status" value="5"/>
</dbReference>
<dbReference type="InterPro" id="IPR011990">
    <property type="entry name" value="TPR-like_helical_dom_sf"/>
</dbReference>
<dbReference type="Gene3D" id="1.25.40.10">
    <property type="entry name" value="Tetratricopeptide repeat domain"/>
    <property type="match status" value="4"/>
</dbReference>
<dbReference type="PROSITE" id="PS51375">
    <property type="entry name" value="PPR"/>
    <property type="match status" value="5"/>
</dbReference>
<dbReference type="InterPro" id="IPR002885">
    <property type="entry name" value="PPR_rpt"/>
</dbReference>
<accession>A0A8S0V3K7</accession>
<dbReference type="GO" id="GO:0099402">
    <property type="term" value="P:plant organ development"/>
    <property type="evidence" value="ECO:0007669"/>
    <property type="project" value="UniProtKB-ARBA"/>
</dbReference>
<evidence type="ECO:0000256" key="2">
    <source>
        <dbReference type="PROSITE-ProRule" id="PRU00708"/>
    </source>
</evidence>
<dbReference type="PANTHER" id="PTHR47926:SF347">
    <property type="entry name" value="PENTATRICOPEPTIDE REPEAT-CONTAINING PROTEIN"/>
    <property type="match status" value="1"/>
</dbReference>
<dbReference type="InterPro" id="IPR046960">
    <property type="entry name" value="PPR_At4g14850-like_plant"/>
</dbReference>
<dbReference type="SUPFAM" id="SSF48452">
    <property type="entry name" value="TPR-like"/>
    <property type="match status" value="1"/>
</dbReference>
<comment type="caution">
    <text evidence="3">The sequence shown here is derived from an EMBL/GenBank/DDBJ whole genome shotgun (WGS) entry which is preliminary data.</text>
</comment>
<dbReference type="GO" id="GO:0003723">
    <property type="term" value="F:RNA binding"/>
    <property type="evidence" value="ECO:0007669"/>
    <property type="project" value="InterPro"/>
</dbReference>
<sequence>MLFSLKKLFTTNPKSIFFKLHHLTFYSSLPSSSTNFDTQLYHSNLIKNGFAQMLNVNNYLLNLYLKDHDFKDARKLFDEIPDRDVRTWTILIAGFARYGRHGIALDYFTDMRNEGIVAPNAFTLSSVFKCCACVNNGLQMGKATHGWIMINGIDMDVALQNSILDLYAKCGVFDYVNRLFKLMDDKDSTSWNIMMAAKLSEGDMRKCLEFFRSLPIKSVSSWNTIIDGLMQYGLERNALELLYEMVKIGPAFDKVTFSISLVLASMLKSLELGRQIHGRLLRVGMNEDSFAITALIDMYCKCWKMDKASTIFQEFRRIGYKGSHDDLMAQTVSWSTMIAGYVQNGMMKDALDRFSFMVHEKVEVDVYTLTSILTASADVAFLELGKQIHARIVKLGQDVDVCLCSSIIDMYAKCGKLNEAWLFFQQTQTRNVVLWSVMIASYAVHGKGEEAIELFELMQNEGVMPNGVSFVALLTACNHAGLIKEGCEYFRMMIEVYGIRPEVEHFSCMVDLFGRAGHLKESENFIYKSGISNLREVWKAFLSSCWLHKNIELANSISKKLLELEPHETDSYVLLSNTYSAIDNWAEAAQLRRLMHERKVKKLPGQSWI</sequence>
<keyword evidence="1" id="KW-0677">Repeat</keyword>
<dbReference type="Gramene" id="OE9A110979T1">
    <property type="protein sequence ID" value="OE9A110979C1"/>
    <property type="gene ID" value="OE9A110979"/>
</dbReference>
<dbReference type="GO" id="GO:0009451">
    <property type="term" value="P:RNA modification"/>
    <property type="evidence" value="ECO:0007669"/>
    <property type="project" value="InterPro"/>
</dbReference>
<protein>
    <submittedName>
        <fullName evidence="3">Pentatricopeptide repeat-containing At3g23330</fullName>
    </submittedName>
</protein>
<evidence type="ECO:0000313" key="3">
    <source>
        <dbReference type="EMBL" id="CAA3025142.1"/>
    </source>
</evidence>
<dbReference type="Pfam" id="PF13041">
    <property type="entry name" value="PPR_2"/>
    <property type="match status" value="3"/>
</dbReference>
<feature type="repeat" description="PPR" evidence="2">
    <location>
        <begin position="330"/>
        <end position="364"/>
    </location>
</feature>
<evidence type="ECO:0000313" key="4">
    <source>
        <dbReference type="Proteomes" id="UP000594638"/>
    </source>
</evidence>
<dbReference type="FunFam" id="1.25.40.10:FF:000158">
    <property type="entry name" value="pentatricopeptide repeat-containing protein At2g33680"/>
    <property type="match status" value="1"/>
</dbReference>
<evidence type="ECO:0000256" key="1">
    <source>
        <dbReference type="ARBA" id="ARBA00022737"/>
    </source>
</evidence>
<feature type="repeat" description="PPR" evidence="2">
    <location>
        <begin position="218"/>
        <end position="252"/>
    </location>
</feature>
<name>A0A8S0V3K7_OLEEU</name>
<feature type="repeat" description="PPR" evidence="2">
    <location>
        <begin position="84"/>
        <end position="118"/>
    </location>
</feature>
<reference evidence="3 4" key="1">
    <citation type="submission" date="2019-12" db="EMBL/GenBank/DDBJ databases">
        <authorList>
            <person name="Alioto T."/>
            <person name="Alioto T."/>
            <person name="Gomez Garrido J."/>
        </authorList>
    </citation>
    <scope>NUCLEOTIDE SEQUENCE [LARGE SCALE GENOMIC DNA]</scope>
</reference>
<dbReference type="Proteomes" id="UP000594638">
    <property type="component" value="Unassembled WGS sequence"/>
</dbReference>
<keyword evidence="4" id="KW-1185">Reference proteome</keyword>
<dbReference type="InterPro" id="IPR046848">
    <property type="entry name" value="E_motif"/>
</dbReference>
<dbReference type="EMBL" id="CACTIH010009126">
    <property type="protein sequence ID" value="CAA3025142.1"/>
    <property type="molecule type" value="Genomic_DNA"/>
</dbReference>
<dbReference type="AlphaFoldDB" id="A0A8S0V3K7"/>
<dbReference type="PANTHER" id="PTHR47926">
    <property type="entry name" value="PENTATRICOPEPTIDE REPEAT-CONTAINING PROTEIN"/>
    <property type="match status" value="1"/>
</dbReference>
<dbReference type="NCBIfam" id="TIGR00756">
    <property type="entry name" value="PPR"/>
    <property type="match status" value="3"/>
</dbReference>
<dbReference type="OrthoDB" id="442680at2759"/>